<feature type="region of interest" description="Disordered" evidence="5">
    <location>
        <begin position="38"/>
        <end position="60"/>
    </location>
</feature>
<name>A0ABN7SUK4_OIKDI</name>
<keyword evidence="2" id="KW-0963">Cytoplasm</keyword>
<keyword evidence="6" id="KW-0472">Membrane</keyword>
<evidence type="ECO:0000256" key="1">
    <source>
        <dbReference type="ARBA" id="ARBA00004496"/>
    </source>
</evidence>
<evidence type="ECO:0000256" key="3">
    <source>
        <dbReference type="PROSITE-ProRule" id="PRU00290"/>
    </source>
</evidence>
<dbReference type="Pfam" id="PF00957">
    <property type="entry name" value="Synaptobrevin"/>
    <property type="match status" value="1"/>
</dbReference>
<comment type="subcellular location">
    <subcellularLocation>
        <location evidence="1">Cytoplasm</location>
    </subcellularLocation>
</comment>
<sequence>MLSIATMSVLAITIVIAVLLTMILILLMVRWIRPRREQSRRRSRESKRQRLSENPSEFSNYSEVSNASNILVAVDDVTNYTNRYDVILIKSREVDRTISLLDLTSNFHSSGAGTVTTITNKLAAKPPRSLKLLLNVSYVRRVNQRILSTMSFINNGRGNYLMSLFEIQHFCYTKESFDEQSRHQPKWIREVALRDRPSTSFFDSIFSSRTNSNNRSELFGETKSSSQIAIFIPGDLDRETSGLSGELAKMRQNVMKRQENLQSCTDETEKMKESASQFQTNAKQLKEKFKTKKWFQL</sequence>
<dbReference type="InterPro" id="IPR042855">
    <property type="entry name" value="V_SNARE_CC"/>
</dbReference>
<organism evidence="8 9">
    <name type="scientific">Oikopleura dioica</name>
    <name type="common">Tunicate</name>
    <dbReference type="NCBI Taxonomy" id="34765"/>
    <lineage>
        <taxon>Eukaryota</taxon>
        <taxon>Metazoa</taxon>
        <taxon>Chordata</taxon>
        <taxon>Tunicata</taxon>
        <taxon>Appendicularia</taxon>
        <taxon>Copelata</taxon>
        <taxon>Oikopleuridae</taxon>
        <taxon>Oikopleura</taxon>
    </lineage>
</organism>
<evidence type="ECO:0000256" key="5">
    <source>
        <dbReference type="SAM" id="MobiDB-lite"/>
    </source>
</evidence>
<dbReference type="Gene3D" id="1.20.5.110">
    <property type="match status" value="1"/>
</dbReference>
<evidence type="ECO:0000256" key="6">
    <source>
        <dbReference type="SAM" id="Phobius"/>
    </source>
</evidence>
<dbReference type="Proteomes" id="UP001158576">
    <property type="component" value="Chromosome 1"/>
</dbReference>
<dbReference type="SUPFAM" id="SSF58038">
    <property type="entry name" value="SNARE fusion complex"/>
    <property type="match status" value="1"/>
</dbReference>
<protein>
    <submittedName>
        <fullName evidence="8">Oidioi.mRNA.OKI2018_I69.chr1.g3593.t1.cds</fullName>
    </submittedName>
</protein>
<proteinExistence type="predicted"/>
<dbReference type="CDD" id="cd15873">
    <property type="entry name" value="R-SNARE_STXBP5_6"/>
    <property type="match status" value="1"/>
</dbReference>
<feature type="coiled-coil region" evidence="4">
    <location>
        <begin position="247"/>
        <end position="288"/>
    </location>
</feature>
<dbReference type="PROSITE" id="PS50892">
    <property type="entry name" value="V_SNARE"/>
    <property type="match status" value="1"/>
</dbReference>
<dbReference type="PANTHER" id="PTHR10241:SF25">
    <property type="entry name" value="TOMOSYN, ISOFORM C"/>
    <property type="match status" value="1"/>
</dbReference>
<dbReference type="PANTHER" id="PTHR10241">
    <property type="entry name" value="LETHAL 2 GIANT LARVAE PROTEIN"/>
    <property type="match status" value="1"/>
</dbReference>
<accession>A0ABN7SUK4</accession>
<keyword evidence="6" id="KW-1133">Transmembrane helix</keyword>
<reference evidence="8 9" key="1">
    <citation type="submission" date="2021-04" db="EMBL/GenBank/DDBJ databases">
        <authorList>
            <person name="Bliznina A."/>
        </authorList>
    </citation>
    <scope>NUCLEOTIDE SEQUENCE [LARGE SCALE GENOMIC DNA]</scope>
</reference>
<gene>
    <name evidence="8" type="ORF">OKIOD_LOCUS12358</name>
</gene>
<evidence type="ECO:0000256" key="4">
    <source>
        <dbReference type="SAM" id="Coils"/>
    </source>
</evidence>
<dbReference type="EMBL" id="OU015566">
    <property type="protein sequence ID" value="CAG5108006.1"/>
    <property type="molecule type" value="Genomic_DNA"/>
</dbReference>
<keyword evidence="6" id="KW-0812">Transmembrane</keyword>
<evidence type="ECO:0000313" key="8">
    <source>
        <dbReference type="EMBL" id="CAG5108006.1"/>
    </source>
</evidence>
<evidence type="ECO:0000256" key="2">
    <source>
        <dbReference type="ARBA" id="ARBA00022490"/>
    </source>
</evidence>
<evidence type="ECO:0000313" key="9">
    <source>
        <dbReference type="Proteomes" id="UP001158576"/>
    </source>
</evidence>
<feature type="domain" description="V-SNARE coiled-coil homology" evidence="7">
    <location>
        <begin position="232"/>
        <end position="292"/>
    </location>
</feature>
<evidence type="ECO:0000259" key="7">
    <source>
        <dbReference type="PROSITE" id="PS50892"/>
    </source>
</evidence>
<keyword evidence="9" id="KW-1185">Reference proteome</keyword>
<feature type="transmembrane region" description="Helical" evidence="6">
    <location>
        <begin position="6"/>
        <end position="32"/>
    </location>
</feature>
<keyword evidence="3 4" id="KW-0175">Coiled coil</keyword>